<feature type="domain" description="Photosynthesis system II assembly factor Ycf48/Hcf136-like" evidence="1">
    <location>
        <begin position="5"/>
        <end position="96"/>
    </location>
</feature>
<name>A0A538U176_UNCEI</name>
<organism evidence="2 3">
    <name type="scientific">Eiseniibacteriota bacterium</name>
    <dbReference type="NCBI Taxonomy" id="2212470"/>
    <lineage>
        <taxon>Bacteria</taxon>
        <taxon>Candidatus Eiseniibacteriota</taxon>
    </lineage>
</organism>
<protein>
    <recommendedName>
        <fullName evidence="1">Photosynthesis system II assembly factor Ycf48/Hcf136-like domain-containing protein</fullName>
    </recommendedName>
</protein>
<proteinExistence type="predicted"/>
<evidence type="ECO:0000259" key="1">
    <source>
        <dbReference type="Pfam" id="PF14870"/>
    </source>
</evidence>
<evidence type="ECO:0000313" key="2">
    <source>
        <dbReference type="EMBL" id="TMQ69632.1"/>
    </source>
</evidence>
<gene>
    <name evidence="2" type="ORF">E6K81_14525</name>
</gene>
<dbReference type="Proteomes" id="UP000319771">
    <property type="component" value="Unassembled WGS sequence"/>
</dbReference>
<dbReference type="PANTHER" id="PTHR47199">
    <property type="entry name" value="PHOTOSYSTEM II STABILITY/ASSEMBLY FACTOR HCF136, CHLOROPLASTIC"/>
    <property type="match status" value="1"/>
</dbReference>
<comment type="caution">
    <text evidence="2">The sequence shown here is derived from an EMBL/GenBank/DDBJ whole genome shotgun (WGS) entry which is preliminary data.</text>
</comment>
<dbReference type="EMBL" id="VBPB01000294">
    <property type="protein sequence ID" value="TMQ69632.1"/>
    <property type="molecule type" value="Genomic_DNA"/>
</dbReference>
<accession>A0A538U176</accession>
<evidence type="ECO:0000313" key="3">
    <source>
        <dbReference type="Proteomes" id="UP000319771"/>
    </source>
</evidence>
<dbReference type="SUPFAM" id="SSF110296">
    <property type="entry name" value="Oligoxyloglucan reducing end-specific cellobiohydrolase"/>
    <property type="match status" value="1"/>
</dbReference>
<dbReference type="InterPro" id="IPR028203">
    <property type="entry name" value="PSII_CF48-like_dom"/>
</dbReference>
<sequence length="304" mass="32483">MFRDSGWVVQPSATQRNLHGVFFQADGQSGWAVGDAGAIIHTGNAGAQWSSQASRTSYNLNGVWFTSADEGWAVGNFGTLMHTTDAGANWNRVAVNASENLTDVCFTDPDTGFACGSAGVVLNTVDGGASWGRTTLTTFTLRSVSFAGARFGWVVGDGGALFGTIDRGVSWADDGAGTTQALKAVWRRRAESAWAVGSQGVAPLTTGTPTSFGWSLVNTGAFNQLEGVHFHPAQRRRRAVLAVPGGAFQQHAQRRVLRRHAARLGGGRCRHHRPHRGGRPRLTPWARTTRRAGRCGCERLRGVP</sequence>
<dbReference type="PANTHER" id="PTHR47199:SF2">
    <property type="entry name" value="PHOTOSYSTEM II STABILITY_ASSEMBLY FACTOR HCF136, CHLOROPLASTIC"/>
    <property type="match status" value="1"/>
</dbReference>
<reference evidence="2 3" key="1">
    <citation type="journal article" date="2019" name="Nat. Microbiol.">
        <title>Mediterranean grassland soil C-N compound turnover is dependent on rainfall and depth, and is mediated by genomically divergent microorganisms.</title>
        <authorList>
            <person name="Diamond S."/>
            <person name="Andeer P.F."/>
            <person name="Li Z."/>
            <person name="Crits-Christoph A."/>
            <person name="Burstein D."/>
            <person name="Anantharaman K."/>
            <person name="Lane K.R."/>
            <person name="Thomas B.C."/>
            <person name="Pan C."/>
            <person name="Northen T.R."/>
            <person name="Banfield J.F."/>
        </authorList>
    </citation>
    <scope>NUCLEOTIDE SEQUENCE [LARGE SCALE GENOMIC DNA]</scope>
    <source>
        <strain evidence="2">WS_11</strain>
    </source>
</reference>
<dbReference type="AlphaFoldDB" id="A0A538U176"/>
<dbReference type="Pfam" id="PF14870">
    <property type="entry name" value="PSII_BNR"/>
    <property type="match status" value="1"/>
</dbReference>